<dbReference type="InterPro" id="IPR015813">
    <property type="entry name" value="Pyrv/PenolPyrv_kinase-like_dom"/>
</dbReference>
<evidence type="ECO:0000313" key="5">
    <source>
        <dbReference type="EMBL" id="SDW85916.1"/>
    </source>
</evidence>
<evidence type="ECO:0000259" key="4">
    <source>
        <dbReference type="Pfam" id="PF03328"/>
    </source>
</evidence>
<evidence type="ECO:0000256" key="3">
    <source>
        <dbReference type="ARBA" id="ARBA00045074"/>
    </source>
</evidence>
<feature type="domain" description="HpcH/HpaI aldolase/citrate lyase" evidence="4">
    <location>
        <begin position="23"/>
        <end position="247"/>
    </location>
</feature>
<dbReference type="GO" id="GO:0016832">
    <property type="term" value="F:aldehyde-lyase activity"/>
    <property type="evidence" value="ECO:0007669"/>
    <property type="project" value="TreeGrafter"/>
</dbReference>
<dbReference type="EMBL" id="FNMZ01000002">
    <property type="protein sequence ID" value="SDW85916.1"/>
    <property type="molecule type" value="Genomic_DNA"/>
</dbReference>
<proteinExistence type="predicted"/>
<dbReference type="OrthoDB" id="9802624at2"/>
<dbReference type="PANTHER" id="PTHR30502">
    <property type="entry name" value="2-KETO-3-DEOXY-L-RHAMNONATE ALDOLASE"/>
    <property type="match status" value="1"/>
</dbReference>
<keyword evidence="1" id="KW-0479">Metal-binding</keyword>
<evidence type="ECO:0000256" key="1">
    <source>
        <dbReference type="ARBA" id="ARBA00022723"/>
    </source>
</evidence>
<dbReference type="AlphaFoldDB" id="A0A1H2WZG3"/>
<dbReference type="GO" id="GO:0046872">
    <property type="term" value="F:metal ion binding"/>
    <property type="evidence" value="ECO:0007669"/>
    <property type="project" value="UniProtKB-KW"/>
</dbReference>
<comment type="catalytic activity">
    <reaction evidence="3">
        <text>D-glyceraldehyde + pyruvate = 2-dehydro-3-deoxy-L-galactonate</text>
        <dbReference type="Rhea" id="RHEA:80055"/>
        <dbReference type="ChEBI" id="CHEBI:15361"/>
        <dbReference type="ChEBI" id="CHEBI:17378"/>
        <dbReference type="ChEBI" id="CHEBI:75545"/>
    </reaction>
</comment>
<evidence type="ECO:0000256" key="2">
    <source>
        <dbReference type="ARBA" id="ARBA00023239"/>
    </source>
</evidence>
<dbReference type="InterPro" id="IPR005000">
    <property type="entry name" value="Aldolase/citrate-lyase_domain"/>
</dbReference>
<dbReference type="RefSeq" id="WP_092680772.1">
    <property type="nucleotide sequence ID" value="NZ_FNMZ01000002.1"/>
</dbReference>
<accession>A0A1H2WZG3</accession>
<dbReference type="InterPro" id="IPR050251">
    <property type="entry name" value="HpcH-HpaI_aldolase"/>
</dbReference>
<evidence type="ECO:0000313" key="6">
    <source>
        <dbReference type="Proteomes" id="UP000199118"/>
    </source>
</evidence>
<dbReference type="Gene3D" id="3.20.20.60">
    <property type="entry name" value="Phosphoenolpyruvate-binding domains"/>
    <property type="match status" value="1"/>
</dbReference>
<dbReference type="SUPFAM" id="SSF51621">
    <property type="entry name" value="Phosphoenolpyruvate/pyruvate domain"/>
    <property type="match status" value="1"/>
</dbReference>
<name>A0A1H2WZG3_9RHOB</name>
<protein>
    <submittedName>
        <fullName evidence="5">2,4-dihydroxyhept-2-enedioate aldolase</fullName>
    </submittedName>
</protein>
<dbReference type="Proteomes" id="UP000199118">
    <property type="component" value="Unassembled WGS sequence"/>
</dbReference>
<keyword evidence="2" id="KW-0456">Lyase</keyword>
<dbReference type="Pfam" id="PF03328">
    <property type="entry name" value="HpcH_HpaI"/>
    <property type="match status" value="1"/>
</dbReference>
<sequence length="257" mass="27257">MPEFSVPVNRLKADLLARRRKLTGLWLALGSEPATEICADAGFDFVCVDGEHAPLDQDLVRRQLAAAELGSTSIVARPPVNEAWVIKQMLDSGAQTLIIPMVDTPEQAEAAVAACLYPPQGIRGAAGAVRAARYGRIRDYLTAANPEICIIPQVETALAVENIEAICAVPGVDAIFIGPSDLSASMGFTGRSTAPEVEEVIQSAIARIHACGKPVSTLSFDATVAKRYMDYGADMVAVGSDSTLLMKAAADLRRSFD</sequence>
<reference evidence="5 6" key="1">
    <citation type="submission" date="2016-10" db="EMBL/GenBank/DDBJ databases">
        <authorList>
            <person name="de Groot N.N."/>
        </authorList>
    </citation>
    <scope>NUCLEOTIDE SEQUENCE [LARGE SCALE GENOMIC DNA]</scope>
    <source>
        <strain evidence="5 6">DSM 17890</strain>
    </source>
</reference>
<dbReference type="InterPro" id="IPR040442">
    <property type="entry name" value="Pyrv_kinase-like_dom_sf"/>
</dbReference>
<dbReference type="PANTHER" id="PTHR30502:SF4">
    <property type="entry name" value="5-KETO-4-DEOXY-D-GLUCARATE ALDOLASE"/>
    <property type="match status" value="1"/>
</dbReference>
<dbReference type="STRING" id="356660.SAMN05444336_102550"/>
<gene>
    <name evidence="5" type="ORF">SAMN05444336_102550</name>
</gene>
<organism evidence="5 6">
    <name type="scientific">Albimonas donghaensis</name>
    <dbReference type="NCBI Taxonomy" id="356660"/>
    <lineage>
        <taxon>Bacteria</taxon>
        <taxon>Pseudomonadati</taxon>
        <taxon>Pseudomonadota</taxon>
        <taxon>Alphaproteobacteria</taxon>
        <taxon>Rhodobacterales</taxon>
        <taxon>Paracoccaceae</taxon>
        <taxon>Albimonas</taxon>
    </lineage>
</organism>
<keyword evidence="6" id="KW-1185">Reference proteome</keyword>
<dbReference type="GO" id="GO:0005737">
    <property type="term" value="C:cytoplasm"/>
    <property type="evidence" value="ECO:0007669"/>
    <property type="project" value="TreeGrafter"/>
</dbReference>